<dbReference type="SUPFAM" id="SSF57701">
    <property type="entry name" value="Zn2/Cys6 DNA-binding domain"/>
    <property type="match status" value="1"/>
</dbReference>
<dbReference type="Gene3D" id="4.10.240.10">
    <property type="entry name" value="Zn(2)-C6 fungal-type DNA-binding domain"/>
    <property type="match status" value="1"/>
</dbReference>
<dbReference type="PROSITE" id="PS00463">
    <property type="entry name" value="ZN2_CY6_FUNGAL_1"/>
    <property type="match status" value="1"/>
</dbReference>
<dbReference type="PANTHER" id="PTHR47784">
    <property type="entry name" value="STEROL UPTAKE CONTROL PROTEIN 2"/>
    <property type="match status" value="1"/>
</dbReference>
<dbReference type="OrthoDB" id="4937900at2759"/>
<reference evidence="3 4" key="1">
    <citation type="journal article" date="2018" name="BMC Genomics">
        <title>Comparative genome analyses reveal sequence features reflecting distinct modes of host-adaptation between dicot and monocot powdery mildew.</title>
        <authorList>
            <person name="Wu Y."/>
            <person name="Ma X."/>
            <person name="Pan Z."/>
            <person name="Kale S.D."/>
            <person name="Song Y."/>
            <person name="King H."/>
            <person name="Zhang Q."/>
            <person name="Presley C."/>
            <person name="Deng X."/>
            <person name="Wei C.I."/>
            <person name="Xiao S."/>
        </authorList>
    </citation>
    <scope>NUCLEOTIDE SEQUENCE [LARGE SCALE GENOMIC DNA]</scope>
    <source>
        <strain evidence="3">UCSC1</strain>
    </source>
</reference>
<dbReference type="Proteomes" id="UP000285405">
    <property type="component" value="Unassembled WGS sequence"/>
</dbReference>
<proteinExistence type="predicted"/>
<dbReference type="InterPro" id="IPR036864">
    <property type="entry name" value="Zn2-C6_fun-type_DNA-bd_sf"/>
</dbReference>
<dbReference type="GO" id="GO:0001228">
    <property type="term" value="F:DNA-binding transcription activator activity, RNA polymerase II-specific"/>
    <property type="evidence" value="ECO:0007669"/>
    <property type="project" value="TreeGrafter"/>
</dbReference>
<dbReference type="GO" id="GO:0008270">
    <property type="term" value="F:zinc ion binding"/>
    <property type="evidence" value="ECO:0007669"/>
    <property type="project" value="InterPro"/>
</dbReference>
<evidence type="ECO:0000256" key="1">
    <source>
        <dbReference type="ARBA" id="ARBA00023242"/>
    </source>
</evidence>
<keyword evidence="1" id="KW-0539">Nucleus</keyword>
<dbReference type="InterPro" id="IPR053157">
    <property type="entry name" value="Sterol_Uptake_Regulator"/>
</dbReference>
<dbReference type="PANTHER" id="PTHR47784:SF14">
    <property type="entry name" value="ZN(II)2CYS6 TRANSCRIPTION FACTOR (EUROFUNG)"/>
    <property type="match status" value="1"/>
</dbReference>
<dbReference type="EMBL" id="MCBR01013945">
    <property type="protein sequence ID" value="RKF63399.1"/>
    <property type="molecule type" value="Genomic_DNA"/>
</dbReference>
<feature type="domain" description="Zn(2)-C6 fungal-type" evidence="2">
    <location>
        <begin position="24"/>
        <end position="54"/>
    </location>
</feature>
<accession>A0A420I120</accession>
<organism evidence="3 4">
    <name type="scientific">Golovinomyces cichoracearum</name>
    <dbReference type="NCBI Taxonomy" id="62708"/>
    <lineage>
        <taxon>Eukaryota</taxon>
        <taxon>Fungi</taxon>
        <taxon>Dikarya</taxon>
        <taxon>Ascomycota</taxon>
        <taxon>Pezizomycotina</taxon>
        <taxon>Leotiomycetes</taxon>
        <taxon>Erysiphales</taxon>
        <taxon>Erysiphaceae</taxon>
        <taxon>Golovinomyces</taxon>
    </lineage>
</organism>
<protein>
    <submittedName>
        <fullName evidence="3">Putative c6 zinc finger domain protein</fullName>
    </submittedName>
</protein>
<evidence type="ECO:0000313" key="4">
    <source>
        <dbReference type="Proteomes" id="UP000285405"/>
    </source>
</evidence>
<gene>
    <name evidence="3" type="ORF">GcC1_139019</name>
</gene>
<evidence type="ECO:0000259" key="2">
    <source>
        <dbReference type="PROSITE" id="PS50048"/>
    </source>
</evidence>
<dbReference type="SMART" id="SM00066">
    <property type="entry name" value="GAL4"/>
    <property type="match status" value="1"/>
</dbReference>
<dbReference type="AlphaFoldDB" id="A0A420I120"/>
<dbReference type="PROSITE" id="PS50048">
    <property type="entry name" value="ZN2_CY6_FUNGAL_2"/>
    <property type="match status" value="1"/>
</dbReference>
<sequence>MENRTVANVKSVKPRRSHFKSRNGCLYCKQRRVKCDERHPICGPCAKRQLPCEFKPRQYHSSSSSNYSENSPGKSFSQLQSVSTVSFQSEDIRLGSNESTRVLELKLFHHFSTATYRTIAILSLDYSLLQVKIPNLALSYSFLLEIMFALSALHLESLERSENKMWLRIGLYYQNKSLQSFNRILPEINAENCSALACCSIFNKLASVAIPALCDDDSSQQNLTHEYLSTIKISEEILNIMITYEEELKNGPIKDYFIPIYESDISRIARIKREAKNGEDICFLPDQVELYFNILNSLERLIIYIEENPTPKQELYINSCKILWTCMKPLSNCVLVTCSCNWPMIIDLNAMEPIKGNIISRMIFLHYGAVLHLINDRWFAQGSGRRMVKSMISGIGEVFPDVLKNMINFICDAVLK</sequence>
<dbReference type="CDD" id="cd00067">
    <property type="entry name" value="GAL4"/>
    <property type="match status" value="1"/>
</dbReference>
<evidence type="ECO:0000313" key="3">
    <source>
        <dbReference type="EMBL" id="RKF63399.1"/>
    </source>
</evidence>
<dbReference type="InterPro" id="IPR001138">
    <property type="entry name" value="Zn2Cys6_DnaBD"/>
</dbReference>
<name>A0A420I120_9PEZI</name>
<comment type="caution">
    <text evidence="3">The sequence shown here is derived from an EMBL/GenBank/DDBJ whole genome shotgun (WGS) entry which is preliminary data.</text>
</comment>
<dbReference type="Pfam" id="PF00172">
    <property type="entry name" value="Zn_clus"/>
    <property type="match status" value="1"/>
</dbReference>